<organism evidence="1 2">
    <name type="scientific">Fusobacterium necrophorum</name>
    <dbReference type="NCBI Taxonomy" id="859"/>
    <lineage>
        <taxon>Bacteria</taxon>
        <taxon>Fusobacteriati</taxon>
        <taxon>Fusobacteriota</taxon>
        <taxon>Fusobacteriia</taxon>
        <taxon>Fusobacteriales</taxon>
        <taxon>Fusobacteriaceae</taxon>
        <taxon>Fusobacterium</taxon>
    </lineage>
</organism>
<proteinExistence type="predicted"/>
<reference evidence="1 2" key="1">
    <citation type="submission" date="2019-01" db="EMBL/GenBank/DDBJ databases">
        <title>Fusobacterium necrophorum Isolated From the Uterus of Dairy Cows.</title>
        <authorList>
            <person name="Francis A.M."/>
        </authorList>
    </citation>
    <scope>NUCLEOTIDE SEQUENCE [LARGE SCALE GENOMIC DNA]</scope>
    <source>
        <strain evidence="1 2">KG35</strain>
    </source>
</reference>
<gene>
    <name evidence="1" type="ORF">EPT53_00055</name>
</gene>
<dbReference type="EMBL" id="SBAP01000001">
    <property type="protein sequence ID" value="RXZ71537.1"/>
    <property type="molecule type" value="Genomic_DNA"/>
</dbReference>
<sequence length="307" mass="35951">MIKAEQYKQNIPMELRQYKQWLWFKRIRKIDLKGKEKILKLPVSPITFKSDDWNNKEQWADFETAVNNIEGSGSDGLSFVLSMDDPFLCIDLDNVSCDMRERFFRDFHDTYIEISQSGKGLHIFAKGEFADNFNNQIEKVEMYQNNRCIAMTGNNIDGISNNIIDKQSEIDRYYECFAPKKSVREQIRASQSDNDTLPDIPKIIETMCKHNRKAKGLFEGTIASGDASKDDFLLLLLLNSYTHGDEALMKEIFLMSALNRSDDRSKRKNETAYIRYLEDSIKKAIQYGNKRYWDYNYHRKSVGDNRE</sequence>
<comment type="caution">
    <text evidence="1">The sequence shown here is derived from an EMBL/GenBank/DDBJ whole genome shotgun (WGS) entry which is preliminary data.</text>
</comment>
<dbReference type="AlphaFoldDB" id="A0A4Q2L2B1"/>
<accession>A0A4Q2L2B1</accession>
<dbReference type="Proteomes" id="UP000289216">
    <property type="component" value="Unassembled WGS sequence"/>
</dbReference>
<evidence type="ECO:0000313" key="2">
    <source>
        <dbReference type="Proteomes" id="UP000289216"/>
    </source>
</evidence>
<dbReference type="RefSeq" id="WP_129490232.1">
    <property type="nucleotide sequence ID" value="NZ_SBAP01000001.1"/>
</dbReference>
<name>A0A4Q2L2B1_9FUSO</name>
<evidence type="ECO:0000313" key="1">
    <source>
        <dbReference type="EMBL" id="RXZ71537.1"/>
    </source>
</evidence>
<protein>
    <submittedName>
        <fullName evidence="1">DNA primase</fullName>
    </submittedName>
</protein>